<feature type="compositionally biased region" description="Polar residues" evidence="1">
    <location>
        <begin position="21"/>
        <end position="32"/>
    </location>
</feature>
<comment type="caution">
    <text evidence="2">The sequence shown here is derived from an EMBL/GenBank/DDBJ whole genome shotgun (WGS) entry which is preliminary data.</text>
</comment>
<dbReference type="OrthoDB" id="919615at2"/>
<evidence type="ECO:0000256" key="1">
    <source>
        <dbReference type="SAM" id="MobiDB-lite"/>
    </source>
</evidence>
<gene>
    <name evidence="2" type="ORF">E0F88_32910</name>
</gene>
<feature type="region of interest" description="Disordered" evidence="1">
    <location>
        <begin position="319"/>
        <end position="350"/>
    </location>
</feature>
<name>A0A4R5DDF8_9BACT</name>
<evidence type="ECO:0000313" key="3">
    <source>
        <dbReference type="Proteomes" id="UP000294850"/>
    </source>
</evidence>
<feature type="compositionally biased region" description="Acidic residues" evidence="1">
    <location>
        <begin position="319"/>
        <end position="331"/>
    </location>
</feature>
<reference evidence="2 3" key="1">
    <citation type="submission" date="2019-03" db="EMBL/GenBank/DDBJ databases">
        <title>Dyadobacter AR-3-6 sp. nov., isolated from arctic soil.</title>
        <authorList>
            <person name="Chaudhary D.K."/>
        </authorList>
    </citation>
    <scope>NUCLEOTIDE SEQUENCE [LARGE SCALE GENOMIC DNA]</scope>
    <source>
        <strain evidence="2 3">AR-3-6</strain>
    </source>
</reference>
<evidence type="ECO:0000313" key="2">
    <source>
        <dbReference type="EMBL" id="TDE08303.1"/>
    </source>
</evidence>
<feature type="compositionally biased region" description="Acidic residues" evidence="1">
    <location>
        <begin position="341"/>
        <end position="350"/>
    </location>
</feature>
<dbReference type="EMBL" id="SMFL01000027">
    <property type="protein sequence ID" value="TDE08303.1"/>
    <property type="molecule type" value="Genomic_DNA"/>
</dbReference>
<accession>A0A4R5DDF8</accession>
<proteinExistence type="predicted"/>
<protein>
    <submittedName>
        <fullName evidence="2">Uncharacterized protein</fullName>
    </submittedName>
</protein>
<feature type="region of interest" description="Disordered" evidence="1">
    <location>
        <begin position="1"/>
        <end position="37"/>
    </location>
</feature>
<dbReference type="AlphaFoldDB" id="A0A4R5DDF8"/>
<organism evidence="2 3">
    <name type="scientific">Dyadobacter psychrotolerans</name>
    <dbReference type="NCBI Taxonomy" id="2541721"/>
    <lineage>
        <taxon>Bacteria</taxon>
        <taxon>Pseudomonadati</taxon>
        <taxon>Bacteroidota</taxon>
        <taxon>Cytophagia</taxon>
        <taxon>Cytophagales</taxon>
        <taxon>Spirosomataceae</taxon>
        <taxon>Dyadobacter</taxon>
    </lineage>
</organism>
<sequence>MSDNQSNASELADLHEVIQKLTEQAQNEQSPASEGKAKFKLNDKQKALAVLGTVLLGGTAFVAVDQVNGQVVQPAVTPADSTQVHVGENAGVDRSSLAQQIGVGETRPVTGGTITPNEDVQIASSVNDSMSFADAFAAAREEAGPGAIFTWHGTTYNTFFKEEWNQIGLADKQEFLNNIGYKIEGPDKVDQNEIPHNDVVPHDTDEPAPDKADSKTDWASADVKEVVIDGKLTYVFDSDKDGIADAIMIFDEQTNQTTILMDETGDNSLDTIVLMDSNMEPITTQPMEKPALVMMADVDLINESSEVANEEIAVDTLEAEVEEELEGEDSEDKVTLSGDYSNDDDVDDIS</sequence>
<keyword evidence="3" id="KW-1185">Reference proteome</keyword>
<feature type="region of interest" description="Disordered" evidence="1">
    <location>
        <begin position="186"/>
        <end position="217"/>
    </location>
</feature>
<dbReference type="RefSeq" id="WP_131962951.1">
    <property type="nucleotide sequence ID" value="NZ_SMFL01000027.1"/>
</dbReference>
<dbReference type="Proteomes" id="UP000294850">
    <property type="component" value="Unassembled WGS sequence"/>
</dbReference>